<evidence type="ECO:0000256" key="2">
    <source>
        <dbReference type="ARBA" id="ARBA00022490"/>
    </source>
</evidence>
<evidence type="ECO:0000256" key="3">
    <source>
        <dbReference type="ARBA" id="ARBA00022942"/>
    </source>
</evidence>
<dbReference type="PANTHER" id="PTHR11599">
    <property type="entry name" value="PROTEASOME SUBUNIT ALPHA/BETA"/>
    <property type="match status" value="1"/>
</dbReference>
<dbReference type="InterPro" id="IPR001353">
    <property type="entry name" value="Proteasome_sua/b"/>
</dbReference>
<evidence type="ECO:0000313" key="6">
    <source>
        <dbReference type="EMBL" id="CAE6529473.1"/>
    </source>
</evidence>
<sequence length="255" mass="28450">MSRSYDRALTVFSPDGHLFQVRAHNPRGKAISNRRIQVEYAAEAVRKGTCAVGVRGKDVVILGVEKKSVLQLQDPRTVRKVVMLDDHICLAFAGLTADGRVLIDKARIECQSYRLTVEDPVSVEYITRHIAGIQQRYTQSGGVRPFGISTLIIGFDPNDSRPRLYMTEPSGIYSAWKANAIGRSAKTVREFLEKNHRDDLNRDEAIKLTVKSLLEVVQTGAKNIEISVMESYGKVTVRQSLRFNLAGVNTLMSES</sequence>
<dbReference type="GO" id="GO:0019773">
    <property type="term" value="C:proteasome core complex, alpha-subunit complex"/>
    <property type="evidence" value="ECO:0007669"/>
    <property type="project" value="UniProtKB-UniRule"/>
</dbReference>
<dbReference type="Pfam" id="PF10584">
    <property type="entry name" value="Proteasome_A_N"/>
    <property type="match status" value="1"/>
</dbReference>
<evidence type="ECO:0000256" key="4">
    <source>
        <dbReference type="PROSITE-ProRule" id="PRU00808"/>
    </source>
</evidence>
<dbReference type="NCBIfam" id="NF003075">
    <property type="entry name" value="PRK03996.1"/>
    <property type="match status" value="1"/>
</dbReference>
<dbReference type="FunFam" id="3.60.20.10:FF:000004">
    <property type="entry name" value="Proteasome subunit alpha type-4"/>
    <property type="match status" value="1"/>
</dbReference>
<reference evidence="6" key="1">
    <citation type="submission" date="2021-01" db="EMBL/GenBank/DDBJ databases">
        <authorList>
            <person name="Kaushik A."/>
        </authorList>
    </citation>
    <scope>NUCLEOTIDE SEQUENCE</scope>
    <source>
        <strain evidence="6">Type strain: AG8-Rh-89/</strain>
    </source>
</reference>
<dbReference type="SMART" id="SM00948">
    <property type="entry name" value="Proteasome_A_N"/>
    <property type="match status" value="1"/>
</dbReference>
<dbReference type="InterPro" id="IPR000426">
    <property type="entry name" value="Proteasome_asu_N"/>
</dbReference>
<name>A0A8H3HQ69_9AGAM</name>
<dbReference type="PROSITE" id="PS51475">
    <property type="entry name" value="PROTEASOME_ALPHA_2"/>
    <property type="match status" value="1"/>
</dbReference>
<dbReference type="GO" id="GO:0005737">
    <property type="term" value="C:cytoplasm"/>
    <property type="evidence" value="ECO:0007669"/>
    <property type="project" value="UniProtKB-SubCell"/>
</dbReference>
<dbReference type="InterPro" id="IPR050115">
    <property type="entry name" value="Proteasome_alpha"/>
</dbReference>
<protein>
    <recommendedName>
        <fullName evidence="5">Proteasome alpha-type subunits domain-containing protein</fullName>
    </recommendedName>
</protein>
<evidence type="ECO:0000259" key="5">
    <source>
        <dbReference type="SMART" id="SM00948"/>
    </source>
</evidence>
<dbReference type="Gene3D" id="3.60.20.10">
    <property type="entry name" value="Glutamine Phosphoribosylpyrophosphate, subunit 1, domain 1"/>
    <property type="match status" value="1"/>
</dbReference>
<dbReference type="InterPro" id="IPR029055">
    <property type="entry name" value="Ntn_hydrolases_N"/>
</dbReference>
<accession>A0A8H3HQ69</accession>
<organism evidence="6 7">
    <name type="scientific">Rhizoctonia solani</name>
    <dbReference type="NCBI Taxonomy" id="456999"/>
    <lineage>
        <taxon>Eukaryota</taxon>
        <taxon>Fungi</taxon>
        <taxon>Dikarya</taxon>
        <taxon>Basidiomycota</taxon>
        <taxon>Agaricomycotina</taxon>
        <taxon>Agaricomycetes</taxon>
        <taxon>Cantharellales</taxon>
        <taxon>Ceratobasidiaceae</taxon>
        <taxon>Rhizoctonia</taxon>
    </lineage>
</organism>
<keyword evidence="2" id="KW-0963">Cytoplasm</keyword>
<dbReference type="InterPro" id="IPR023332">
    <property type="entry name" value="Proteasome_alpha-type"/>
</dbReference>
<dbReference type="GO" id="GO:0006511">
    <property type="term" value="P:ubiquitin-dependent protein catabolic process"/>
    <property type="evidence" value="ECO:0007669"/>
    <property type="project" value="InterPro"/>
</dbReference>
<keyword evidence="3 4" id="KW-0647">Proteasome</keyword>
<dbReference type="SUPFAM" id="SSF56235">
    <property type="entry name" value="N-terminal nucleophile aminohydrolases (Ntn hydrolases)"/>
    <property type="match status" value="1"/>
</dbReference>
<comment type="caution">
    <text evidence="6">The sequence shown here is derived from an EMBL/GenBank/DDBJ whole genome shotgun (WGS) entry which is preliminary data.</text>
</comment>
<feature type="domain" description="Proteasome alpha-type subunits" evidence="5">
    <location>
        <begin position="5"/>
        <end position="26"/>
    </location>
</feature>
<dbReference type="Proteomes" id="UP000663850">
    <property type="component" value="Unassembled WGS sequence"/>
</dbReference>
<evidence type="ECO:0000256" key="1">
    <source>
        <dbReference type="ARBA" id="ARBA00004496"/>
    </source>
</evidence>
<comment type="similarity">
    <text evidence="4">Belongs to the peptidase T1A family.</text>
</comment>
<evidence type="ECO:0000313" key="7">
    <source>
        <dbReference type="Proteomes" id="UP000663850"/>
    </source>
</evidence>
<dbReference type="Pfam" id="PF00227">
    <property type="entry name" value="Proteasome"/>
    <property type="match status" value="1"/>
</dbReference>
<comment type="subcellular location">
    <subcellularLocation>
        <location evidence="1">Cytoplasm</location>
    </subcellularLocation>
</comment>
<dbReference type="EMBL" id="CAJMWZ010006930">
    <property type="protein sequence ID" value="CAE6529473.1"/>
    <property type="molecule type" value="Genomic_DNA"/>
</dbReference>
<dbReference type="CDD" id="cd03755">
    <property type="entry name" value="proteasome_alpha_type_7"/>
    <property type="match status" value="1"/>
</dbReference>
<dbReference type="AlphaFoldDB" id="A0A8H3HQ69"/>
<proteinExistence type="inferred from homology"/>
<gene>
    <name evidence="6" type="ORF">RDB_LOCUS128476</name>
</gene>